<evidence type="ECO:0000256" key="1">
    <source>
        <dbReference type="ARBA" id="ARBA00007529"/>
    </source>
</evidence>
<dbReference type="AlphaFoldDB" id="A0A915YB02"/>
<comment type="similarity">
    <text evidence="1">Belongs to the proline racemase family.</text>
</comment>
<dbReference type="Pfam" id="PF05544">
    <property type="entry name" value="Pro_racemase"/>
    <property type="match status" value="1"/>
</dbReference>
<dbReference type="RefSeq" id="WP_264791122.1">
    <property type="nucleotide sequence ID" value="NZ_AP026867.1"/>
</dbReference>
<dbReference type="PIRSF" id="PIRSF029792">
    <property type="entry name" value="Pro_racemase"/>
    <property type="match status" value="1"/>
</dbReference>
<dbReference type="FunFam" id="3.10.310.10:FF:000005">
    <property type="entry name" value="Proline racemase"/>
    <property type="match status" value="1"/>
</dbReference>
<evidence type="ECO:0000313" key="2">
    <source>
        <dbReference type="EMBL" id="BDS09758.1"/>
    </source>
</evidence>
<dbReference type="PANTHER" id="PTHR33442:SF5">
    <property type="entry name" value="BIFUNCTIONAL TRANS-3-HYDROXY-L-PROLINE DEHYDRATASE_2-EPIMERASE"/>
    <property type="match status" value="1"/>
</dbReference>
<evidence type="ECO:0000313" key="3">
    <source>
        <dbReference type="Proteomes" id="UP001060919"/>
    </source>
</evidence>
<sequence>MKLEGRKIFDCIDAHTCGNPVRVVREGGPELKGDSMSEKRQYFLKHYDWIRRGLMFEPRGHDMMSGSILYPPSDPENDFGILFIETSGCLPMCGHGTIGTITVAIEEGLVVPKTPGKVRMEAPAGLVLIDYKQEGSKVTSVKLKNIPSFLAKEGILVECDDLGTLSVDVSYGGNFYAIIDPQENFKGLENYTAAQLVTWSREIREKLNAEHDFVHPENPTINGLSHILWTGATLSQEATARNAVFYGDKAIDRSPCGTGTSARMAQWYAKGLLKKGEEFVHESIIGSKFIGRIEEEIMLGETKAIVPSIEGWARVMGYNQLILEEEDPYVEGFSVV</sequence>
<protein>
    <submittedName>
        <fullName evidence="2">4-hydroxyproline epimerase</fullName>
    </submittedName>
</protein>
<reference evidence="2" key="1">
    <citation type="submission" date="2022-09" db="EMBL/GenBank/DDBJ databases">
        <title>Aureispira anguillicida sp. nov., isolated from Leptocephalus of Japanese eel Anguilla japonica.</title>
        <authorList>
            <person name="Yuasa K."/>
            <person name="Mekata T."/>
            <person name="Ikunari K."/>
        </authorList>
    </citation>
    <scope>NUCLEOTIDE SEQUENCE</scope>
    <source>
        <strain evidence="2">EL160426</strain>
    </source>
</reference>
<name>A0A915YB02_9BACT</name>
<dbReference type="KEGG" id="aup:AsAng_0004630"/>
<dbReference type="EMBL" id="AP026867">
    <property type="protein sequence ID" value="BDS09758.1"/>
    <property type="molecule type" value="Genomic_DNA"/>
</dbReference>
<dbReference type="Gene3D" id="3.10.310.10">
    <property type="entry name" value="Diaminopimelate Epimerase, Chain A, domain 1"/>
    <property type="match status" value="2"/>
</dbReference>
<accession>A0A915YB02</accession>
<dbReference type="InterPro" id="IPR008794">
    <property type="entry name" value="Pro_racemase_fam"/>
</dbReference>
<dbReference type="PANTHER" id="PTHR33442">
    <property type="entry name" value="TRANS-3-HYDROXY-L-PROLINE DEHYDRATASE"/>
    <property type="match status" value="1"/>
</dbReference>
<dbReference type="NCBIfam" id="NF010578">
    <property type="entry name" value="PRK13971.1"/>
    <property type="match status" value="1"/>
</dbReference>
<dbReference type="SFLD" id="SFLDS00028">
    <property type="entry name" value="Proline_Racemase"/>
    <property type="match status" value="1"/>
</dbReference>
<organism evidence="2 3">
    <name type="scientific">Aureispira anguillae</name>
    <dbReference type="NCBI Taxonomy" id="2864201"/>
    <lineage>
        <taxon>Bacteria</taxon>
        <taxon>Pseudomonadati</taxon>
        <taxon>Bacteroidota</taxon>
        <taxon>Saprospiria</taxon>
        <taxon>Saprospirales</taxon>
        <taxon>Saprospiraceae</taxon>
        <taxon>Aureispira</taxon>
    </lineage>
</organism>
<gene>
    <name evidence="2" type="ORF">AsAng_0004630</name>
</gene>
<dbReference type="GO" id="GO:0047580">
    <property type="term" value="F:4-hydroxyproline epimerase activity"/>
    <property type="evidence" value="ECO:0007669"/>
    <property type="project" value="TreeGrafter"/>
</dbReference>
<keyword evidence="3" id="KW-1185">Reference proteome</keyword>
<dbReference type="SUPFAM" id="SSF54506">
    <property type="entry name" value="Diaminopimelate epimerase-like"/>
    <property type="match status" value="1"/>
</dbReference>
<dbReference type="Proteomes" id="UP001060919">
    <property type="component" value="Chromosome"/>
</dbReference>
<proteinExistence type="inferred from homology"/>